<protein>
    <submittedName>
        <fullName evidence="2">Uncharacterized protein</fullName>
    </submittedName>
</protein>
<dbReference type="AlphaFoldDB" id="A0A3P6SL09"/>
<feature type="region of interest" description="Disordered" evidence="1">
    <location>
        <begin position="114"/>
        <end position="138"/>
    </location>
</feature>
<dbReference type="Proteomes" id="UP000271889">
    <property type="component" value="Unassembled WGS sequence"/>
</dbReference>
<proteinExistence type="predicted"/>
<name>A0A3P6SL09_CYLGO</name>
<organism evidence="2 3">
    <name type="scientific">Cylicostephanus goldi</name>
    <name type="common">Nematode worm</name>
    <dbReference type="NCBI Taxonomy" id="71465"/>
    <lineage>
        <taxon>Eukaryota</taxon>
        <taxon>Metazoa</taxon>
        <taxon>Ecdysozoa</taxon>
        <taxon>Nematoda</taxon>
        <taxon>Chromadorea</taxon>
        <taxon>Rhabditida</taxon>
        <taxon>Rhabditina</taxon>
        <taxon>Rhabditomorpha</taxon>
        <taxon>Strongyloidea</taxon>
        <taxon>Strongylidae</taxon>
        <taxon>Cylicostephanus</taxon>
    </lineage>
</organism>
<sequence>MDRADPDVKFAGTVLNAAIVEGSATVEAVILYAKWALKYDISKFHVVHQNGLKLFKGAGLDHFMIEWTKLVQSLANDVPKDDEGVEKEVKAISPKPKAKEEECITTVEIENEEKGLKKPTKRKSVVRKGSPRKVTKLR</sequence>
<evidence type="ECO:0000256" key="1">
    <source>
        <dbReference type="SAM" id="MobiDB-lite"/>
    </source>
</evidence>
<evidence type="ECO:0000313" key="3">
    <source>
        <dbReference type="Proteomes" id="UP000271889"/>
    </source>
</evidence>
<evidence type="ECO:0000313" key="2">
    <source>
        <dbReference type="EMBL" id="VDK72109.1"/>
    </source>
</evidence>
<gene>
    <name evidence="2" type="ORF">CGOC_LOCUS6803</name>
</gene>
<feature type="compositionally biased region" description="Basic residues" evidence="1">
    <location>
        <begin position="117"/>
        <end position="138"/>
    </location>
</feature>
<reference evidence="2 3" key="1">
    <citation type="submission" date="2018-11" db="EMBL/GenBank/DDBJ databases">
        <authorList>
            <consortium name="Pathogen Informatics"/>
        </authorList>
    </citation>
    <scope>NUCLEOTIDE SEQUENCE [LARGE SCALE GENOMIC DNA]</scope>
</reference>
<dbReference type="OrthoDB" id="5850785at2759"/>
<accession>A0A3P6SL09</accession>
<keyword evidence="3" id="KW-1185">Reference proteome</keyword>
<dbReference type="EMBL" id="UYRV01022705">
    <property type="protein sequence ID" value="VDK72109.1"/>
    <property type="molecule type" value="Genomic_DNA"/>
</dbReference>